<name>A0A084JNL2_9FIRM</name>
<organism evidence="1 2">
    <name type="scientific">Lacrimispora celerecrescens</name>
    <dbReference type="NCBI Taxonomy" id="29354"/>
    <lineage>
        <taxon>Bacteria</taxon>
        <taxon>Bacillati</taxon>
        <taxon>Bacillota</taxon>
        <taxon>Clostridia</taxon>
        <taxon>Lachnospirales</taxon>
        <taxon>Lachnospiraceae</taxon>
        <taxon>Lacrimispora</taxon>
    </lineage>
</organism>
<evidence type="ECO:0000313" key="2">
    <source>
        <dbReference type="Proteomes" id="UP000028525"/>
    </source>
</evidence>
<dbReference type="Proteomes" id="UP000028525">
    <property type="component" value="Unassembled WGS sequence"/>
</dbReference>
<dbReference type="AlphaFoldDB" id="A0A084JNL2"/>
<accession>A0A084JNL2</accession>
<dbReference type="Pfam" id="PF14286">
    <property type="entry name" value="DHHW"/>
    <property type="match status" value="1"/>
</dbReference>
<reference evidence="1 2" key="1">
    <citation type="submission" date="2014-07" db="EMBL/GenBank/DDBJ databases">
        <title>Draft genome of Clostridium celerecrescens 152B isolated from sediments associated with methane hydrate from Krishna Godavari basin.</title>
        <authorList>
            <person name="Honkalas V.S."/>
            <person name="Dabir A.P."/>
            <person name="Arora P."/>
            <person name="Dhakephalkar P.K."/>
        </authorList>
    </citation>
    <scope>NUCLEOTIDE SEQUENCE [LARGE SCALE GENOMIC DNA]</scope>
    <source>
        <strain evidence="1 2">152B</strain>
    </source>
</reference>
<comment type="caution">
    <text evidence="1">The sequence shown here is derived from an EMBL/GenBank/DDBJ whole genome shotgun (WGS) entry which is preliminary data.</text>
</comment>
<dbReference type="OrthoDB" id="175771at2"/>
<dbReference type="EMBL" id="JPME01000010">
    <property type="protein sequence ID" value="KEZ90546.1"/>
    <property type="molecule type" value="Genomic_DNA"/>
</dbReference>
<protein>
    <recommendedName>
        <fullName evidence="3">AlgX/AlgJ SGNH hydrolase-like domain-containing protein</fullName>
    </recommendedName>
</protein>
<sequence>MKNKKTNRMVVILVGTVWVLLAISSWLSPSQEISASERRKLAGFPEITLKNLVTADFMEGFEQYAKDQFPGRFLFRTMKAYVKFYPLGQKDNNGIYIQDGYAVKMEYPLNEASIQNAADKFRYLYEKYMEGKDVKTYLTVVPDKGYFLSQANGYPSMDYPKLFEMMKANTDFAKYIDLSDILEIEDYYKTDIHWKQEKIAKAADIIRGELGEEKERAGQYKTIEVETPFYGVYYGHSALPMKPDNLKYLTNDLIDACTVYNWETGKTTTVYDTQKLKGNDPYDVYLSGAAALLEITNPNVNNGKELVIFRDSFGSSLAPLLLDGYSKVTMVDIRYIASDLIGDYITFDDQDVLFVYSTSVLNSSAMFK</sequence>
<gene>
    <name evidence="1" type="ORF">IO98_07125</name>
</gene>
<evidence type="ECO:0000313" key="1">
    <source>
        <dbReference type="EMBL" id="KEZ90546.1"/>
    </source>
</evidence>
<dbReference type="STRING" id="29354.IO98_07125"/>
<dbReference type="RefSeq" id="WP_038279599.1">
    <property type="nucleotide sequence ID" value="NZ_JPME01000010.1"/>
</dbReference>
<evidence type="ECO:0008006" key="3">
    <source>
        <dbReference type="Google" id="ProtNLM"/>
    </source>
</evidence>
<dbReference type="InterPro" id="IPR025945">
    <property type="entry name" value="DHHW"/>
</dbReference>
<proteinExistence type="predicted"/>
<keyword evidence="2" id="KW-1185">Reference proteome</keyword>